<evidence type="ECO:0000259" key="2">
    <source>
        <dbReference type="Pfam" id="PF09335"/>
    </source>
</evidence>
<organism evidence="3">
    <name type="scientific">Catillopecten margaritatus gill symbiont</name>
    <dbReference type="NCBI Taxonomy" id="3083288"/>
    <lineage>
        <taxon>Bacteria</taxon>
        <taxon>Pseudomonadati</taxon>
        <taxon>Pseudomonadota</taxon>
        <taxon>Gammaproteobacteria</taxon>
        <taxon>sulfur-oxidizing symbionts</taxon>
    </lineage>
</organism>
<keyword evidence="1" id="KW-0472">Membrane</keyword>
<feature type="transmembrane region" description="Helical" evidence="1">
    <location>
        <begin position="20"/>
        <end position="38"/>
    </location>
</feature>
<keyword evidence="1" id="KW-1133">Transmembrane helix</keyword>
<keyword evidence="1" id="KW-0812">Transmembrane</keyword>
<protein>
    <recommendedName>
        <fullName evidence="2">VTT domain-containing protein</fullName>
    </recommendedName>
</protein>
<evidence type="ECO:0000313" key="3">
    <source>
        <dbReference type="EMBL" id="WXT99693.1"/>
    </source>
</evidence>
<feature type="transmembrane region" description="Helical" evidence="1">
    <location>
        <begin position="97"/>
        <end position="118"/>
    </location>
</feature>
<feature type="transmembrane region" description="Helical" evidence="1">
    <location>
        <begin position="58"/>
        <end position="85"/>
    </location>
</feature>
<dbReference type="GO" id="GO:0005886">
    <property type="term" value="C:plasma membrane"/>
    <property type="evidence" value="ECO:0007669"/>
    <property type="project" value="UniProtKB-ARBA"/>
</dbReference>
<feature type="transmembrane region" description="Helical" evidence="1">
    <location>
        <begin position="176"/>
        <end position="192"/>
    </location>
</feature>
<dbReference type="Pfam" id="PF09335">
    <property type="entry name" value="VTT_dom"/>
    <property type="match status" value="1"/>
</dbReference>
<accession>A0AAU6PFD7</accession>
<dbReference type="EMBL" id="CP138327">
    <property type="protein sequence ID" value="WXT99693.1"/>
    <property type="molecule type" value="Genomic_DNA"/>
</dbReference>
<evidence type="ECO:0000256" key="1">
    <source>
        <dbReference type="SAM" id="Phobius"/>
    </source>
</evidence>
<gene>
    <name evidence="3" type="ORF">Ctma_0397</name>
</gene>
<dbReference type="InterPro" id="IPR032816">
    <property type="entry name" value="VTT_dom"/>
</dbReference>
<dbReference type="AlphaFoldDB" id="A0AAU6PFD7"/>
<reference evidence="3" key="1">
    <citation type="submission" date="2023-10" db="EMBL/GenBank/DDBJ databases">
        <title>The first scallop-associated chemosynthetic bacterial symbiont.</title>
        <authorList>
            <person name="Lin Y.-T."/>
            <person name="Sun J."/>
            <person name="Ip J.C.-H."/>
            <person name="He X."/>
            <person name="Gao Z.-M."/>
            <person name="Perez M."/>
            <person name="Xu T."/>
            <person name="Qian P.-Y."/>
            <person name="Qiu J.-W."/>
        </authorList>
    </citation>
    <scope>NUCLEOTIDE SEQUENCE</scope>
    <source>
        <strain evidence="3">Gill1</strain>
    </source>
</reference>
<dbReference type="PANTHER" id="PTHR42709:SF11">
    <property type="entry name" value="DEDA FAMILY PROTEIN"/>
    <property type="match status" value="1"/>
</dbReference>
<feature type="domain" description="VTT" evidence="2">
    <location>
        <begin position="59"/>
        <end position="158"/>
    </location>
</feature>
<sequence>MQLFSKIYQKTLDWAQSQYAIYWLSLISFAESFVLPYPPPDVLLAPMALKKPNKAYQFAAICTIFSVLGGIVGYYLGAVLLEVITPLLERLHYTDKIIVIKGWFAEYGIWIIVIAGFSPMPYKVFTIGAGIAGMAFLPFVFISLLARGARFFLVAFLVKKFGDACDIWLKKYIDRLGYLLIVVIGLGIWYVKTH</sequence>
<feature type="transmembrane region" description="Helical" evidence="1">
    <location>
        <begin position="124"/>
        <end position="146"/>
    </location>
</feature>
<dbReference type="InterPro" id="IPR051311">
    <property type="entry name" value="DedA_domain"/>
</dbReference>
<name>A0AAU6PFD7_9GAMM</name>
<dbReference type="PANTHER" id="PTHR42709">
    <property type="entry name" value="ALKALINE PHOSPHATASE LIKE PROTEIN"/>
    <property type="match status" value="1"/>
</dbReference>
<proteinExistence type="predicted"/>